<dbReference type="PANTHER" id="PTHR33567">
    <property type="entry name" value="CHROMATE ION TRANSPORTER (EUROFUNG)"/>
    <property type="match status" value="1"/>
</dbReference>
<dbReference type="InterPro" id="IPR014047">
    <property type="entry name" value="Chr_Tranpt_l_chain"/>
</dbReference>
<proteinExistence type="inferred from homology"/>
<keyword evidence="3" id="KW-1003">Cell membrane</keyword>
<comment type="similarity">
    <text evidence="2">Belongs to the chromate ion transporter (CHR) (TC 2.A.51) family.</text>
</comment>
<comment type="subcellular location">
    <subcellularLocation>
        <location evidence="1">Cell membrane</location>
        <topology evidence="1">Multi-pass membrane protein</topology>
    </subcellularLocation>
</comment>
<evidence type="ECO:0000256" key="4">
    <source>
        <dbReference type="ARBA" id="ARBA00022692"/>
    </source>
</evidence>
<evidence type="ECO:0000256" key="7">
    <source>
        <dbReference type="SAM" id="Phobius"/>
    </source>
</evidence>
<accession>A0A846MN52</accession>
<feature type="transmembrane region" description="Helical" evidence="7">
    <location>
        <begin position="223"/>
        <end position="242"/>
    </location>
</feature>
<keyword evidence="6 7" id="KW-0472">Membrane</keyword>
<evidence type="ECO:0000256" key="1">
    <source>
        <dbReference type="ARBA" id="ARBA00004651"/>
    </source>
</evidence>
<protein>
    <submittedName>
        <fullName evidence="8">Chromate transporter</fullName>
    </submittedName>
</protein>
<organism evidence="8 9">
    <name type="scientific">Thermonema lapsum</name>
    <dbReference type="NCBI Taxonomy" id="28195"/>
    <lineage>
        <taxon>Bacteria</taxon>
        <taxon>Pseudomonadati</taxon>
        <taxon>Bacteroidota</taxon>
        <taxon>Cytophagia</taxon>
        <taxon>Cytophagales</taxon>
        <taxon>Thermonemataceae</taxon>
        <taxon>Thermonema</taxon>
    </lineage>
</organism>
<feature type="transmembrane region" description="Helical" evidence="7">
    <location>
        <begin position="113"/>
        <end position="130"/>
    </location>
</feature>
<dbReference type="PIRSF" id="PIRSF004810">
    <property type="entry name" value="ChrA"/>
    <property type="match status" value="1"/>
</dbReference>
<feature type="transmembrane region" description="Helical" evidence="7">
    <location>
        <begin position="262"/>
        <end position="283"/>
    </location>
</feature>
<keyword evidence="9" id="KW-1185">Reference proteome</keyword>
<dbReference type="NCBIfam" id="TIGR00937">
    <property type="entry name" value="2A51"/>
    <property type="match status" value="1"/>
</dbReference>
<dbReference type="Pfam" id="PF02417">
    <property type="entry name" value="Chromate_transp"/>
    <property type="match status" value="2"/>
</dbReference>
<reference evidence="8 9" key="1">
    <citation type="submission" date="2020-03" db="EMBL/GenBank/DDBJ databases">
        <title>Genomic Encyclopedia of Type Strains, Phase IV (KMG-IV): sequencing the most valuable type-strain genomes for metagenomic binning, comparative biology and taxonomic classification.</title>
        <authorList>
            <person name="Goeker M."/>
        </authorList>
    </citation>
    <scope>NUCLEOTIDE SEQUENCE [LARGE SCALE GENOMIC DNA]</scope>
    <source>
        <strain evidence="8 9">DSM 5718</strain>
    </source>
</reference>
<dbReference type="EMBL" id="JAASRN010000001">
    <property type="protein sequence ID" value="NIK72797.1"/>
    <property type="molecule type" value="Genomic_DNA"/>
</dbReference>
<comment type="caution">
    <text evidence="8">The sequence shown here is derived from an EMBL/GenBank/DDBJ whole genome shotgun (WGS) entry which is preliminary data.</text>
</comment>
<feature type="transmembrane region" description="Helical" evidence="7">
    <location>
        <begin position="142"/>
        <end position="172"/>
    </location>
</feature>
<gene>
    <name evidence="8" type="ORF">FHS56_000283</name>
</gene>
<evidence type="ECO:0000256" key="5">
    <source>
        <dbReference type="ARBA" id="ARBA00022989"/>
    </source>
</evidence>
<dbReference type="PANTHER" id="PTHR33567:SF3">
    <property type="entry name" value="CHROMATE ION TRANSPORTER (EUROFUNG)"/>
    <property type="match status" value="1"/>
</dbReference>
<sequence>MRHLRYFIFLRDTLWISLTSFGGPQAHISLFFRQFVDKRRYLSEEELIELNALCQVLPGPTSTQTITAIGYRIGGFPLALLTLFVWTTPTVSFMITAALLLNHLQEQNISLSFTRFIQPMAVGFIAHAALRVSKKIIKTKTALFLMIASAAISSWAYQPWVFPLIILAGGVVTAFKFEKQPKEMHRPLHIRWRYFTLYAGLFAGLALVADLTDSLSLRLLTNFYRLGSLIFGGGQVLVPMMYGEFVKFKHLLSGNEFLTGYAIAQAMPGPTFSFASYVGALAMRHYGPTGSIWGGILAATGIFLPGTFLIFFVIQFWDELKKYRPVRASLEGINATSAGLVIAAAILLFFPLVESPNLRLFWNIFFVIGTFLLLQYSRIPAPLIVVMGLILGFIIKSSGV</sequence>
<evidence type="ECO:0000256" key="2">
    <source>
        <dbReference type="ARBA" id="ARBA00005262"/>
    </source>
</evidence>
<evidence type="ECO:0000256" key="6">
    <source>
        <dbReference type="ARBA" id="ARBA00023136"/>
    </source>
</evidence>
<evidence type="ECO:0000256" key="3">
    <source>
        <dbReference type="ARBA" id="ARBA00022475"/>
    </source>
</evidence>
<name>A0A846MN52_9BACT</name>
<evidence type="ECO:0000313" key="8">
    <source>
        <dbReference type="EMBL" id="NIK72797.1"/>
    </source>
</evidence>
<feature type="transmembrane region" description="Helical" evidence="7">
    <location>
        <begin position="78"/>
        <end position="101"/>
    </location>
</feature>
<dbReference type="AlphaFoldDB" id="A0A846MN52"/>
<dbReference type="RefSeq" id="WP_166918100.1">
    <property type="nucleotide sequence ID" value="NZ_JAASRN010000001.1"/>
</dbReference>
<keyword evidence="5 7" id="KW-1133">Transmembrane helix</keyword>
<feature type="transmembrane region" description="Helical" evidence="7">
    <location>
        <begin position="360"/>
        <end position="377"/>
    </location>
</feature>
<feature type="transmembrane region" description="Helical" evidence="7">
    <location>
        <begin position="295"/>
        <end position="317"/>
    </location>
</feature>
<dbReference type="GO" id="GO:0005886">
    <property type="term" value="C:plasma membrane"/>
    <property type="evidence" value="ECO:0007669"/>
    <property type="project" value="UniProtKB-SubCell"/>
</dbReference>
<dbReference type="InterPro" id="IPR003370">
    <property type="entry name" value="Chromate_transpt"/>
</dbReference>
<keyword evidence="4 7" id="KW-0812">Transmembrane</keyword>
<dbReference type="Proteomes" id="UP000537126">
    <property type="component" value="Unassembled WGS sequence"/>
</dbReference>
<feature type="transmembrane region" description="Helical" evidence="7">
    <location>
        <begin position="192"/>
        <end position="211"/>
    </location>
</feature>
<dbReference type="GO" id="GO:0015109">
    <property type="term" value="F:chromate transmembrane transporter activity"/>
    <property type="evidence" value="ECO:0007669"/>
    <property type="project" value="InterPro"/>
</dbReference>
<evidence type="ECO:0000313" key="9">
    <source>
        <dbReference type="Proteomes" id="UP000537126"/>
    </source>
</evidence>
<feature type="transmembrane region" description="Helical" evidence="7">
    <location>
        <begin position="332"/>
        <end position="353"/>
    </location>
</feature>